<dbReference type="EMBL" id="JAFLEQ010000016">
    <property type="protein sequence ID" value="MBN9644855.1"/>
    <property type="molecule type" value="Genomic_DNA"/>
</dbReference>
<proteinExistence type="predicted"/>
<comment type="caution">
    <text evidence="1">The sequence shown here is derived from an EMBL/GenBank/DDBJ whole genome shotgun (WGS) entry which is preliminary data.</text>
</comment>
<dbReference type="Proteomes" id="UP000664332">
    <property type="component" value="Unassembled WGS sequence"/>
</dbReference>
<evidence type="ECO:0000313" key="1">
    <source>
        <dbReference type="EMBL" id="MBN9644855.1"/>
    </source>
</evidence>
<reference evidence="1" key="1">
    <citation type="submission" date="2021-03" db="EMBL/GenBank/DDBJ databases">
        <authorList>
            <person name="Sun Q."/>
        </authorList>
    </citation>
    <scope>NUCLEOTIDE SEQUENCE</scope>
    <source>
        <strain evidence="1">CCM 8862</strain>
    </source>
</reference>
<accession>A0A939IXV0</accession>
<sequence>MFVAVLIVAAVVIPPVVACVVLPLAAGIPSGPQADIAAGGARRIAANARAVAAGDWNAIELSTAIRGYDPAAIDAVVATLWEQDPPVSSADAIGPVDMVRGGYRMDETDALIDCLIAHARRDIPAGGQENTSASGEKRLSF</sequence>
<name>A0A939IXV0_9CORY</name>
<dbReference type="RefSeq" id="WP_207279316.1">
    <property type="nucleotide sequence ID" value="NZ_JAFLEQ010000016.1"/>
</dbReference>
<protein>
    <submittedName>
        <fullName evidence="1">Uncharacterized protein</fullName>
    </submittedName>
</protein>
<dbReference type="AlphaFoldDB" id="A0A939IXV0"/>
<keyword evidence="2" id="KW-1185">Reference proteome</keyword>
<organism evidence="1 2">
    <name type="scientific">Corynebacterium mendelii</name>
    <dbReference type="NCBI Taxonomy" id="2765362"/>
    <lineage>
        <taxon>Bacteria</taxon>
        <taxon>Bacillati</taxon>
        <taxon>Actinomycetota</taxon>
        <taxon>Actinomycetes</taxon>
        <taxon>Mycobacteriales</taxon>
        <taxon>Corynebacteriaceae</taxon>
        <taxon>Corynebacterium</taxon>
    </lineage>
</organism>
<evidence type="ECO:0000313" key="2">
    <source>
        <dbReference type="Proteomes" id="UP000664332"/>
    </source>
</evidence>
<gene>
    <name evidence="1" type="ORF">JZY06_09570</name>
</gene>